<comment type="subcellular location">
    <subcellularLocation>
        <location evidence="1">Mitochondrion inner membrane</location>
        <topology evidence="1">Peripheral membrane protein</topology>
        <orientation evidence="1">Matrix side</orientation>
    </subcellularLocation>
</comment>
<sequence length="200" mass="22080">MFVQRSAFAVARRAAPRALARRTFTTSFIRRDANKEAGHSADAPSVVEGYKKLDQIKTEADLLPPGAKPGTVPTDLEQATGLERLEILGKMQGIDIFDMRPLDASRVGTPEDPIVVNSAGNEQYVGCTGCPADSHNVLWITLTREEPQARCMECGSTYKMHYVGPAEDPHAHGHDDHHPVNLHPRPKDMSDFIKPEYLHS</sequence>
<dbReference type="GO" id="GO:1990145">
    <property type="term" value="P:maintenance of translational fidelity"/>
    <property type="evidence" value="ECO:0007669"/>
    <property type="project" value="EnsemblFungi"/>
</dbReference>
<dbReference type="OrthoDB" id="10249250at2759"/>
<evidence type="ECO:0000256" key="11">
    <source>
        <dbReference type="ARBA" id="ARBA00070613"/>
    </source>
</evidence>
<dbReference type="InterPro" id="IPR036972">
    <property type="entry name" value="Cyt_c_oxidase_su5b_sf"/>
</dbReference>
<evidence type="ECO:0000313" key="15">
    <source>
        <dbReference type="Proteomes" id="UP000077069"/>
    </source>
</evidence>
<dbReference type="Gene3D" id="2.60.11.10">
    <property type="entry name" value="Cytochrome c oxidase, subunit Vb"/>
    <property type="match status" value="1"/>
</dbReference>
<dbReference type="PROSITE" id="PS51359">
    <property type="entry name" value="COX5B_2"/>
    <property type="match status" value="1"/>
</dbReference>
<keyword evidence="6 12" id="KW-0862">Zinc</keyword>
<evidence type="ECO:0000256" key="5">
    <source>
        <dbReference type="ARBA" id="ARBA00022792"/>
    </source>
</evidence>
<evidence type="ECO:0000256" key="7">
    <source>
        <dbReference type="ARBA" id="ARBA00022946"/>
    </source>
</evidence>
<evidence type="ECO:0000256" key="6">
    <source>
        <dbReference type="ARBA" id="ARBA00022833"/>
    </source>
</evidence>
<comment type="similarity">
    <text evidence="3">Belongs to the cytochrome c oxidase subunit 5B family.</text>
</comment>
<feature type="region of interest" description="Disordered" evidence="13">
    <location>
        <begin position="165"/>
        <end position="200"/>
    </location>
</feature>
<organism evidence="14 15">
    <name type="scientific">Paraphaeosphaeria sporulosa</name>
    <dbReference type="NCBI Taxonomy" id="1460663"/>
    <lineage>
        <taxon>Eukaryota</taxon>
        <taxon>Fungi</taxon>
        <taxon>Dikarya</taxon>
        <taxon>Ascomycota</taxon>
        <taxon>Pezizomycotina</taxon>
        <taxon>Dothideomycetes</taxon>
        <taxon>Pleosporomycetidae</taxon>
        <taxon>Pleosporales</taxon>
        <taxon>Massarineae</taxon>
        <taxon>Didymosphaeriaceae</taxon>
        <taxon>Paraphaeosphaeria</taxon>
    </lineage>
</organism>
<dbReference type="CDD" id="cd00924">
    <property type="entry name" value="Cyt_c_Oxidase_Vb"/>
    <property type="match status" value="1"/>
</dbReference>
<evidence type="ECO:0000256" key="10">
    <source>
        <dbReference type="ARBA" id="ARBA00031366"/>
    </source>
</evidence>
<feature type="compositionally biased region" description="Basic and acidic residues" evidence="13">
    <location>
        <begin position="167"/>
        <end position="200"/>
    </location>
</feature>
<dbReference type="GO" id="GO:0008270">
    <property type="term" value="F:zinc ion binding"/>
    <property type="evidence" value="ECO:0007669"/>
    <property type="project" value="EnsemblFungi"/>
</dbReference>
<dbReference type="EMBL" id="KV441564">
    <property type="protein sequence ID" value="OAF98856.1"/>
    <property type="molecule type" value="Genomic_DNA"/>
</dbReference>
<keyword evidence="15" id="KW-1185">Reference proteome</keyword>
<accession>A0A177BWW3</accession>
<dbReference type="InterPro" id="IPR002124">
    <property type="entry name" value="Cyt_c_oxidase_su5b"/>
</dbReference>
<dbReference type="PANTHER" id="PTHR10122">
    <property type="entry name" value="CYTOCHROME C OXIDASE SUBUNIT 5B, MITOCHONDRIAL"/>
    <property type="match status" value="1"/>
</dbReference>
<feature type="binding site" evidence="12">
    <location>
        <position position="127"/>
    </location>
    <ligand>
        <name>Zn(2+)</name>
        <dbReference type="ChEBI" id="CHEBI:29105"/>
    </ligand>
</feature>
<evidence type="ECO:0000256" key="12">
    <source>
        <dbReference type="PIRSR" id="PIRSR602124-2"/>
    </source>
</evidence>
<dbReference type="InParanoid" id="A0A177BWW3"/>
<dbReference type="GO" id="GO:0006123">
    <property type="term" value="P:mitochondrial electron transport, cytochrome c to oxygen"/>
    <property type="evidence" value="ECO:0007669"/>
    <property type="project" value="EnsemblFungi"/>
</dbReference>
<evidence type="ECO:0000256" key="4">
    <source>
        <dbReference type="ARBA" id="ARBA00022723"/>
    </source>
</evidence>
<keyword evidence="5" id="KW-0999">Mitochondrion inner membrane</keyword>
<evidence type="ECO:0000256" key="2">
    <source>
        <dbReference type="ARBA" id="ARBA00004673"/>
    </source>
</evidence>
<dbReference type="STRING" id="1460663.A0A177BWW3"/>
<gene>
    <name evidence="14" type="ORF">CC84DRAFT_1264823</name>
</gene>
<dbReference type="GO" id="GO:0005743">
    <property type="term" value="C:mitochondrial inner membrane"/>
    <property type="evidence" value="ECO:0007669"/>
    <property type="project" value="UniProtKB-SubCell"/>
</dbReference>
<proteinExistence type="inferred from homology"/>
<dbReference type="GO" id="GO:0045277">
    <property type="term" value="C:respiratory chain complex IV"/>
    <property type="evidence" value="ECO:0007669"/>
    <property type="project" value="EnsemblFungi"/>
</dbReference>
<dbReference type="PANTHER" id="PTHR10122:SF0">
    <property type="entry name" value="CYTOCHROME C OXIDASE SUBUNIT 5B, ISOFORM A-RELATED"/>
    <property type="match status" value="1"/>
</dbReference>
<dbReference type="GO" id="GO:0033617">
    <property type="term" value="P:mitochondrial respiratory chain complex IV assembly"/>
    <property type="evidence" value="ECO:0007669"/>
    <property type="project" value="EnsemblFungi"/>
</dbReference>
<evidence type="ECO:0000256" key="1">
    <source>
        <dbReference type="ARBA" id="ARBA00004443"/>
    </source>
</evidence>
<keyword evidence="8" id="KW-0496">Mitochondrion</keyword>
<name>A0A177BWW3_9PLEO</name>
<protein>
    <recommendedName>
        <fullName evidence="11">Cytochrome c oxidase subunit 4, mitochondrial</fullName>
    </recommendedName>
    <alternativeName>
        <fullName evidence="10">Cytochrome c oxidase polypeptide IV</fullName>
    </alternativeName>
</protein>
<feature type="binding site" evidence="12">
    <location>
        <position position="151"/>
    </location>
    <ligand>
        <name>Zn(2+)</name>
        <dbReference type="ChEBI" id="CHEBI:29105"/>
    </ligand>
</feature>
<evidence type="ECO:0000313" key="14">
    <source>
        <dbReference type="EMBL" id="OAF98856.1"/>
    </source>
</evidence>
<keyword evidence="9" id="KW-0472">Membrane</keyword>
<evidence type="ECO:0000256" key="3">
    <source>
        <dbReference type="ARBA" id="ARBA00010292"/>
    </source>
</evidence>
<evidence type="ECO:0000256" key="8">
    <source>
        <dbReference type="ARBA" id="ARBA00023128"/>
    </source>
</evidence>
<feature type="binding site" evidence="12">
    <location>
        <position position="135"/>
    </location>
    <ligand>
        <name>Zn(2+)</name>
        <dbReference type="ChEBI" id="CHEBI:29105"/>
    </ligand>
</feature>
<dbReference type="FunFam" id="2.60.11.10:FF:000003">
    <property type="entry name" value="Cytochrome c oxidase subunit IV"/>
    <property type="match status" value="1"/>
</dbReference>
<dbReference type="GeneID" id="28768826"/>
<dbReference type="RefSeq" id="XP_018029222.1">
    <property type="nucleotide sequence ID" value="XM_018185340.1"/>
</dbReference>
<dbReference type="GO" id="GO:0004129">
    <property type="term" value="F:cytochrome-c oxidase activity"/>
    <property type="evidence" value="ECO:0007669"/>
    <property type="project" value="EnsemblFungi"/>
</dbReference>
<comment type="pathway">
    <text evidence="2">Energy metabolism; oxidative phosphorylation.</text>
</comment>
<evidence type="ECO:0000256" key="13">
    <source>
        <dbReference type="SAM" id="MobiDB-lite"/>
    </source>
</evidence>
<keyword evidence="4 12" id="KW-0479">Metal-binding</keyword>
<keyword evidence="7" id="KW-0809">Transit peptide</keyword>
<dbReference type="FunCoup" id="A0A177BWW3">
    <property type="interactions" value="420"/>
</dbReference>
<dbReference type="Proteomes" id="UP000077069">
    <property type="component" value="Unassembled WGS sequence"/>
</dbReference>
<dbReference type="AlphaFoldDB" id="A0A177BWW3"/>
<feature type="binding site" evidence="12">
    <location>
        <position position="154"/>
    </location>
    <ligand>
        <name>Zn(2+)</name>
        <dbReference type="ChEBI" id="CHEBI:29105"/>
    </ligand>
</feature>
<dbReference type="SUPFAM" id="SSF57802">
    <property type="entry name" value="Rubredoxin-like"/>
    <property type="match status" value="1"/>
</dbReference>
<reference evidence="14 15" key="1">
    <citation type="submission" date="2016-05" db="EMBL/GenBank/DDBJ databases">
        <title>Comparative analysis of secretome profiles of manganese(II)-oxidizing ascomycete fungi.</title>
        <authorList>
            <consortium name="DOE Joint Genome Institute"/>
            <person name="Zeiner C.A."/>
            <person name="Purvine S.O."/>
            <person name="Zink E.M."/>
            <person name="Wu S."/>
            <person name="Pasa-Tolic L."/>
            <person name="Chaput D.L."/>
            <person name="Haridas S."/>
            <person name="Grigoriev I.V."/>
            <person name="Santelli C.M."/>
            <person name="Hansel C.M."/>
        </authorList>
    </citation>
    <scope>NUCLEOTIDE SEQUENCE [LARGE SCALE GENOMIC DNA]</scope>
    <source>
        <strain evidence="14 15">AP3s5-JAC2a</strain>
    </source>
</reference>
<evidence type="ECO:0000256" key="9">
    <source>
        <dbReference type="ARBA" id="ARBA00023136"/>
    </source>
</evidence>
<dbReference type="Pfam" id="PF01215">
    <property type="entry name" value="COX5B"/>
    <property type="match status" value="1"/>
</dbReference>